<protein>
    <submittedName>
        <fullName evidence="2">Uncharacterized protein</fullName>
    </submittedName>
</protein>
<evidence type="ECO:0000313" key="2">
    <source>
        <dbReference type="EMBL" id="GAA4729486.1"/>
    </source>
</evidence>
<gene>
    <name evidence="2" type="ORF">GCM10023350_10960</name>
</gene>
<accession>A0ABP8YHZ0</accession>
<evidence type="ECO:0000256" key="1">
    <source>
        <dbReference type="SAM" id="MobiDB-lite"/>
    </source>
</evidence>
<dbReference type="EMBL" id="BAABKN010000007">
    <property type="protein sequence ID" value="GAA4729486.1"/>
    <property type="molecule type" value="Genomic_DNA"/>
</dbReference>
<name>A0ABP8YHZ0_9ACTN</name>
<comment type="caution">
    <text evidence="2">The sequence shown here is derived from an EMBL/GenBank/DDBJ whole genome shotgun (WGS) entry which is preliminary data.</text>
</comment>
<keyword evidence="3" id="KW-1185">Reference proteome</keyword>
<sequence length="94" mass="10730">MRSRHRCRLHIVRKKITLASASERRRDPRSKPPTPAIASRYCPVVSADEKQIRLRYTGTRRICGTSLEARTEAIYERSTKTVRCLDHSPRGPGG</sequence>
<proteinExistence type="predicted"/>
<organism evidence="2 3">
    <name type="scientific">Nocardioides endophyticus</name>
    <dbReference type="NCBI Taxonomy" id="1353775"/>
    <lineage>
        <taxon>Bacteria</taxon>
        <taxon>Bacillati</taxon>
        <taxon>Actinomycetota</taxon>
        <taxon>Actinomycetes</taxon>
        <taxon>Propionibacteriales</taxon>
        <taxon>Nocardioidaceae</taxon>
        <taxon>Nocardioides</taxon>
    </lineage>
</organism>
<reference evidence="3" key="1">
    <citation type="journal article" date="2019" name="Int. J. Syst. Evol. Microbiol.">
        <title>The Global Catalogue of Microorganisms (GCM) 10K type strain sequencing project: providing services to taxonomists for standard genome sequencing and annotation.</title>
        <authorList>
            <consortium name="The Broad Institute Genomics Platform"/>
            <consortium name="The Broad Institute Genome Sequencing Center for Infectious Disease"/>
            <person name="Wu L."/>
            <person name="Ma J."/>
        </authorList>
    </citation>
    <scope>NUCLEOTIDE SEQUENCE [LARGE SCALE GENOMIC DNA]</scope>
    <source>
        <strain evidence="3">JCM 18532</strain>
    </source>
</reference>
<evidence type="ECO:0000313" key="3">
    <source>
        <dbReference type="Proteomes" id="UP001499882"/>
    </source>
</evidence>
<feature type="region of interest" description="Disordered" evidence="1">
    <location>
        <begin position="18"/>
        <end position="38"/>
    </location>
</feature>
<dbReference type="Proteomes" id="UP001499882">
    <property type="component" value="Unassembled WGS sequence"/>
</dbReference>